<dbReference type="GeneID" id="25315502"/>
<feature type="compositionally biased region" description="Basic residues" evidence="1">
    <location>
        <begin position="1"/>
        <end position="13"/>
    </location>
</feature>
<dbReference type="EMBL" id="LASV01000123">
    <property type="protein sequence ID" value="KKA22824.1"/>
    <property type="molecule type" value="Genomic_DNA"/>
</dbReference>
<accession>A0A0F4YX63</accession>
<dbReference type="OrthoDB" id="4158087at2759"/>
<feature type="region of interest" description="Disordered" evidence="1">
    <location>
        <begin position="1"/>
        <end position="164"/>
    </location>
</feature>
<keyword evidence="3" id="KW-1185">Reference proteome</keyword>
<dbReference type="Proteomes" id="UP000053958">
    <property type="component" value="Unassembled WGS sequence"/>
</dbReference>
<evidence type="ECO:0008006" key="4">
    <source>
        <dbReference type="Google" id="ProtNLM"/>
    </source>
</evidence>
<organism evidence="2 3">
    <name type="scientific">Rasamsonia emersonii (strain ATCC 16479 / CBS 393.64 / IMI 116815)</name>
    <dbReference type="NCBI Taxonomy" id="1408163"/>
    <lineage>
        <taxon>Eukaryota</taxon>
        <taxon>Fungi</taxon>
        <taxon>Dikarya</taxon>
        <taxon>Ascomycota</taxon>
        <taxon>Pezizomycotina</taxon>
        <taxon>Eurotiomycetes</taxon>
        <taxon>Eurotiomycetidae</taxon>
        <taxon>Eurotiales</taxon>
        <taxon>Trichocomaceae</taxon>
        <taxon>Rasamsonia</taxon>
    </lineage>
</organism>
<dbReference type="PANTHER" id="PTHR37540:SF5">
    <property type="entry name" value="TRANSCRIPTION FACTOR DOMAIN-CONTAINING PROTEIN"/>
    <property type="match status" value="1"/>
</dbReference>
<dbReference type="STRING" id="1408163.A0A0F4YX63"/>
<protein>
    <recommendedName>
        <fullName evidence="4">Tachykinin family protein</fullName>
    </recommendedName>
</protein>
<feature type="compositionally biased region" description="Basic and acidic residues" evidence="1">
    <location>
        <begin position="72"/>
        <end position="99"/>
    </location>
</feature>
<reference evidence="2 3" key="1">
    <citation type="submission" date="2015-04" db="EMBL/GenBank/DDBJ databases">
        <authorList>
            <person name="Heijne W.H."/>
            <person name="Fedorova N.D."/>
            <person name="Nierman W.C."/>
            <person name="Vollebregt A.W."/>
            <person name="Zhao Z."/>
            <person name="Wu L."/>
            <person name="Kumar M."/>
            <person name="Stam H."/>
            <person name="van den Berg M.A."/>
            <person name="Pel H.J."/>
        </authorList>
    </citation>
    <scope>NUCLEOTIDE SEQUENCE [LARGE SCALE GENOMIC DNA]</scope>
    <source>
        <strain evidence="2 3">CBS 393.64</strain>
    </source>
</reference>
<gene>
    <name evidence="2" type="ORF">T310_3152</name>
</gene>
<evidence type="ECO:0000256" key="1">
    <source>
        <dbReference type="SAM" id="MobiDB-lite"/>
    </source>
</evidence>
<dbReference type="InterPro" id="IPR021858">
    <property type="entry name" value="Fun_TF"/>
</dbReference>
<dbReference type="RefSeq" id="XP_013329436.1">
    <property type="nucleotide sequence ID" value="XM_013473982.1"/>
</dbReference>
<feature type="compositionally biased region" description="Low complexity" evidence="1">
    <location>
        <begin position="36"/>
        <end position="45"/>
    </location>
</feature>
<dbReference type="AlphaFoldDB" id="A0A0F4YX63"/>
<proteinExistence type="predicted"/>
<sequence>MDAKTVAHHRPASHPRSGFERVFPVFSDPQHPESDPAPNDDAPSSDSHKPRTAGGRSTLFWVNSDPQSVKGGSREETLKRIRSHVMSEHNRKKRLENTRRYNKSKTWKSLAYRPPAGASHPSPSSSESSTSKDSVSSDRDESPSHSPPNSVERVTPSSDVVPAHSPRGIIRDLQAGYPVQDWGDVATAVVPLSYVGQGMNDPFQSTRVQLSGRHVAHLHFFLHDLTERAVPFRSHDTTKLRDHWATLVRENPAPLFACITSAATNKALMAGDFFADPATQMTSPLILDRLHSRGETIKRVNHGLSNPATASSDALIAAVAILISIEIVFGNPEHIKIHLNGLRKMVALRQNFSDIAPEIRKQIEWTDIRCACLGLSKPIFPFVRYSRPAHVSLPVLQEYGRNMASRLLSLTQIPGFFGNEMSKTINDLLELTLYSELVKTDPKRAVVLFDEEVEDYFNNEVLYVEYSLFNDRYTAAGQLKGDDTIEGAVRLACLLFHNTAIWGFYPEMAAVLPQPVLALERALRSGIAAGQYELCQDLLIWLLFIGACSAKFLPQRWYFVNELATAVRAQGLQTFDEFRSLLTEFFYVDRCYLSECRDVWTHIHTPKLSPHQ</sequence>
<dbReference type="Pfam" id="PF11951">
    <property type="entry name" value="Fungal_trans_2"/>
    <property type="match status" value="1"/>
</dbReference>
<name>A0A0F4YX63_RASE3</name>
<evidence type="ECO:0000313" key="2">
    <source>
        <dbReference type="EMBL" id="KKA22824.1"/>
    </source>
</evidence>
<evidence type="ECO:0000313" key="3">
    <source>
        <dbReference type="Proteomes" id="UP000053958"/>
    </source>
</evidence>
<feature type="compositionally biased region" description="Low complexity" evidence="1">
    <location>
        <begin position="119"/>
        <end position="134"/>
    </location>
</feature>
<dbReference type="PANTHER" id="PTHR37540">
    <property type="entry name" value="TRANSCRIPTION FACTOR (ACR-2), PUTATIVE-RELATED-RELATED"/>
    <property type="match status" value="1"/>
</dbReference>
<comment type="caution">
    <text evidence="2">The sequence shown here is derived from an EMBL/GenBank/DDBJ whole genome shotgun (WGS) entry which is preliminary data.</text>
</comment>